<dbReference type="InterPro" id="IPR004327">
    <property type="entry name" value="Phstyr_phstse_ac"/>
</dbReference>
<dbReference type="AlphaFoldDB" id="E0VDC3"/>
<dbReference type="EC" id="5.2.1.8" evidence="4 10"/>
<keyword evidence="5 10" id="KW-0963">Cytoplasm</keyword>
<reference evidence="12" key="1">
    <citation type="submission" date="2007-04" db="EMBL/GenBank/DDBJ databases">
        <title>Annotation of Pediculus humanus corporis strain USDA.</title>
        <authorList>
            <person name="Kirkness E."/>
            <person name="Hannick L."/>
            <person name="Hass B."/>
            <person name="Bruggner R."/>
            <person name="Lawson D."/>
            <person name="Bidwell S."/>
            <person name="Joardar V."/>
            <person name="Caler E."/>
            <person name="Walenz B."/>
            <person name="Inman J."/>
            <person name="Schobel S."/>
            <person name="Galinsky K."/>
            <person name="Amedeo P."/>
            <person name="Strausberg R."/>
        </authorList>
    </citation>
    <scope>NUCLEOTIDE SEQUENCE</scope>
    <source>
        <strain evidence="12">USDA</strain>
    </source>
</reference>
<dbReference type="InParanoid" id="E0VDC3"/>
<dbReference type="InterPro" id="IPR043170">
    <property type="entry name" value="PTPA_C_lid"/>
</dbReference>
<gene>
    <name evidence="13" type="primary">8238240</name>
    <name evidence="12" type="ORF">Phum_PHUM110860</name>
</gene>
<evidence type="ECO:0000256" key="7">
    <source>
        <dbReference type="ARBA" id="ARBA00023235"/>
    </source>
</evidence>
<comment type="similarity">
    <text evidence="3 10">Belongs to the PTPA-type PPIase family.</text>
</comment>
<dbReference type="GeneID" id="8238240"/>
<proteinExistence type="inferred from homology"/>
<evidence type="ECO:0000256" key="5">
    <source>
        <dbReference type="ARBA" id="ARBA00022490"/>
    </source>
</evidence>
<reference evidence="13" key="3">
    <citation type="submission" date="2020-05" db="UniProtKB">
        <authorList>
            <consortium name="EnsemblMetazoa"/>
        </authorList>
    </citation>
    <scope>IDENTIFICATION</scope>
    <source>
        <strain evidence="13">USDA</strain>
    </source>
</reference>
<dbReference type="EMBL" id="AAZO01001311">
    <property type="status" value="NOT_ANNOTATED_CDS"/>
    <property type="molecule type" value="Genomic_DNA"/>
</dbReference>
<accession>E0VDC3</accession>
<dbReference type="Proteomes" id="UP000009046">
    <property type="component" value="Unassembled WGS sequence"/>
</dbReference>
<evidence type="ECO:0000313" key="13">
    <source>
        <dbReference type="EnsemblMetazoa" id="PHUM110860-PA"/>
    </source>
</evidence>
<sequence>MSTSSRSNVCFCVSDDHEYVTPKRAVLTMNDMQTWEKTEAYYDYLTFFGALNESVRSLPNSSKFPYSENAKALVEFLDTLDKLIEEYPPIDQPQRFGNQAFRSWHKRLTQDVIELLQKAFPKKFYRAIPEIMVYMTESFGNPTRIDYGTGHEMAFIWFLCCCYKIGVFATEDNAAVVLKVFNRYMNLVRRLQTTYRMEPAGSHGVWSLDDYQFMPFIWGSSQLVDNPRIEPKSFLLPEVVSTYKHEYLFIACIDFINQVKTGPFPEHSNQLWNISGVTSWSKINQGLIKMYKAEILCKFPVIQHVLFGSLMTFKTRPSGSIIRNARLSVTPPDPLKTLMDPPGVLKPRRDSENHS</sequence>
<dbReference type="GO" id="GO:0007052">
    <property type="term" value="P:mitotic spindle organization"/>
    <property type="evidence" value="ECO:0007669"/>
    <property type="project" value="TreeGrafter"/>
</dbReference>
<evidence type="ECO:0000256" key="6">
    <source>
        <dbReference type="ARBA" id="ARBA00023110"/>
    </source>
</evidence>
<evidence type="ECO:0000256" key="9">
    <source>
        <dbReference type="ARBA" id="ARBA00044820"/>
    </source>
</evidence>
<organism>
    <name type="scientific">Pediculus humanus subsp. corporis</name>
    <name type="common">Body louse</name>
    <dbReference type="NCBI Taxonomy" id="121224"/>
    <lineage>
        <taxon>Eukaryota</taxon>
        <taxon>Metazoa</taxon>
        <taxon>Ecdysozoa</taxon>
        <taxon>Arthropoda</taxon>
        <taxon>Hexapoda</taxon>
        <taxon>Insecta</taxon>
        <taxon>Pterygota</taxon>
        <taxon>Neoptera</taxon>
        <taxon>Paraneoptera</taxon>
        <taxon>Psocodea</taxon>
        <taxon>Troctomorpha</taxon>
        <taxon>Phthiraptera</taxon>
        <taxon>Anoplura</taxon>
        <taxon>Pediculidae</taxon>
        <taxon>Pediculus</taxon>
    </lineage>
</organism>
<dbReference type="InterPro" id="IPR037218">
    <property type="entry name" value="PTPA_sf"/>
</dbReference>
<protein>
    <recommendedName>
        <fullName evidence="8 10">Serine/threonine-protein phosphatase 2A activator</fullName>
        <ecNumber evidence="4 10">5.2.1.8</ecNumber>
    </recommendedName>
    <alternativeName>
        <fullName evidence="9 10">Phosphotyrosyl phosphatase activator</fullName>
    </alternativeName>
</protein>
<dbReference type="GO" id="GO:0005634">
    <property type="term" value="C:nucleus"/>
    <property type="evidence" value="ECO:0007669"/>
    <property type="project" value="TreeGrafter"/>
</dbReference>
<dbReference type="OrthoDB" id="16120at2759"/>
<dbReference type="GO" id="GO:0003755">
    <property type="term" value="F:peptidyl-prolyl cis-trans isomerase activity"/>
    <property type="evidence" value="ECO:0007669"/>
    <property type="project" value="UniProtKB-KW"/>
</dbReference>
<dbReference type="PIRSF" id="PIRSF016325">
    <property type="entry name" value="Phstyr_phstse_ac"/>
    <property type="match status" value="1"/>
</dbReference>
<evidence type="ECO:0000256" key="2">
    <source>
        <dbReference type="ARBA" id="ARBA00004496"/>
    </source>
</evidence>
<dbReference type="FunFam" id="1.20.120.1150:FF:000002">
    <property type="entry name" value="Serine/threonine-protein phosphatase 2A activator"/>
    <property type="match status" value="1"/>
</dbReference>
<evidence type="ECO:0000256" key="4">
    <source>
        <dbReference type="ARBA" id="ARBA00013194"/>
    </source>
</evidence>
<dbReference type="KEGG" id="phu:Phum_PHUM110860"/>
<dbReference type="GO" id="GO:0008160">
    <property type="term" value="F:protein tyrosine phosphatase activator activity"/>
    <property type="evidence" value="ECO:0007669"/>
    <property type="project" value="TreeGrafter"/>
</dbReference>
<dbReference type="Gene3D" id="1.20.120.1150">
    <property type="match status" value="1"/>
</dbReference>
<keyword evidence="14" id="KW-1185">Reference proteome</keyword>
<dbReference type="VEuPathDB" id="VectorBase:PHUM110860"/>
<dbReference type="CDD" id="cd04087">
    <property type="entry name" value="PTPA"/>
    <property type="match status" value="1"/>
</dbReference>
<dbReference type="RefSeq" id="XP_002424117.1">
    <property type="nucleotide sequence ID" value="XM_002424072.1"/>
</dbReference>
<dbReference type="CTD" id="8238240"/>
<evidence type="ECO:0000256" key="1">
    <source>
        <dbReference type="ARBA" id="ARBA00000971"/>
    </source>
</evidence>
<evidence type="ECO:0000256" key="3">
    <source>
        <dbReference type="ARBA" id="ARBA00011019"/>
    </source>
</evidence>
<name>E0VDC3_PEDHC</name>
<keyword evidence="6 10" id="KW-0697">Rotamase</keyword>
<dbReference type="Pfam" id="PF03095">
    <property type="entry name" value="PTPA"/>
    <property type="match status" value="1"/>
</dbReference>
<dbReference type="OMA" id="SWIKINA"/>
<dbReference type="GO" id="GO:0005737">
    <property type="term" value="C:cytoplasm"/>
    <property type="evidence" value="ECO:0007669"/>
    <property type="project" value="UniProtKB-SubCell"/>
</dbReference>
<dbReference type="PANTHER" id="PTHR10012">
    <property type="entry name" value="SERINE/THREONINE-PROTEIN PHOSPHATASE 2A REGULATORY SUBUNIT B"/>
    <property type="match status" value="1"/>
</dbReference>
<feature type="region of interest" description="Disordered" evidence="11">
    <location>
        <begin position="332"/>
        <end position="355"/>
    </location>
</feature>
<dbReference type="STRING" id="121224.E0VDC3"/>
<dbReference type="eggNOG" id="KOG2867">
    <property type="taxonomic scope" value="Eukaryota"/>
</dbReference>
<evidence type="ECO:0000313" key="12">
    <source>
        <dbReference type="EMBL" id="EEB11379.1"/>
    </source>
</evidence>
<dbReference type="EnsemblMetazoa" id="PHUM110860-RA">
    <property type="protein sequence ID" value="PHUM110860-PA"/>
    <property type="gene ID" value="PHUM110860"/>
</dbReference>
<evidence type="ECO:0000256" key="10">
    <source>
        <dbReference type="RuleBase" id="RU361210"/>
    </source>
</evidence>
<evidence type="ECO:0000256" key="8">
    <source>
        <dbReference type="ARBA" id="ARBA00044786"/>
    </source>
</evidence>
<dbReference type="FunCoup" id="E0VDC3">
    <property type="interactions" value="1495"/>
</dbReference>
<reference evidence="12" key="2">
    <citation type="submission" date="2007-04" db="EMBL/GenBank/DDBJ databases">
        <title>The genome of the human body louse.</title>
        <authorList>
            <consortium name="The Human Body Louse Genome Consortium"/>
            <person name="Kirkness E."/>
            <person name="Walenz B."/>
            <person name="Hass B."/>
            <person name="Bruggner R."/>
            <person name="Strausberg R."/>
        </authorList>
    </citation>
    <scope>NUCLEOTIDE SEQUENCE</scope>
    <source>
        <strain evidence="12">USDA</strain>
    </source>
</reference>
<dbReference type="HOGENOM" id="CLU_030733_3_1_1"/>
<evidence type="ECO:0000313" key="14">
    <source>
        <dbReference type="Proteomes" id="UP000009046"/>
    </source>
</evidence>
<evidence type="ECO:0000256" key="11">
    <source>
        <dbReference type="SAM" id="MobiDB-lite"/>
    </source>
</evidence>
<dbReference type="EMBL" id="DS235073">
    <property type="protein sequence ID" value="EEB11379.1"/>
    <property type="molecule type" value="Genomic_DNA"/>
</dbReference>
<comment type="function">
    <text evidence="10">PPIases accelerate the folding of proteins. It catalyzes the cis-trans isomerization of proline imidic peptide bonds in oligopeptides.</text>
</comment>
<keyword evidence="7 10" id="KW-0413">Isomerase</keyword>
<comment type="subcellular location">
    <subcellularLocation>
        <location evidence="2 10">Cytoplasm</location>
    </subcellularLocation>
</comment>
<comment type="catalytic activity">
    <reaction evidence="1 10">
        <text>[protein]-peptidylproline (omega=180) = [protein]-peptidylproline (omega=0)</text>
        <dbReference type="Rhea" id="RHEA:16237"/>
        <dbReference type="Rhea" id="RHEA-COMP:10747"/>
        <dbReference type="Rhea" id="RHEA-COMP:10748"/>
        <dbReference type="ChEBI" id="CHEBI:83833"/>
        <dbReference type="ChEBI" id="CHEBI:83834"/>
        <dbReference type="EC" id="5.2.1.8"/>
    </reaction>
</comment>
<dbReference type="SUPFAM" id="SSF140984">
    <property type="entry name" value="PTPA-like"/>
    <property type="match status" value="1"/>
</dbReference>
<dbReference type="GO" id="GO:0000159">
    <property type="term" value="C:protein phosphatase type 2A complex"/>
    <property type="evidence" value="ECO:0007669"/>
    <property type="project" value="TreeGrafter"/>
</dbReference>
<dbReference type="PANTHER" id="PTHR10012:SF0">
    <property type="entry name" value="SERINE_THREONINE-PROTEIN PHOSPHATASE 2A ACTIVATOR"/>
    <property type="match status" value="1"/>
</dbReference>